<organism evidence="1 2">
    <name type="scientific">Pseudosulfitobacter pseudonitzschiae</name>
    <dbReference type="NCBI Taxonomy" id="1402135"/>
    <lineage>
        <taxon>Bacteria</taxon>
        <taxon>Pseudomonadati</taxon>
        <taxon>Pseudomonadota</taxon>
        <taxon>Alphaproteobacteria</taxon>
        <taxon>Rhodobacterales</taxon>
        <taxon>Roseobacteraceae</taxon>
        <taxon>Pseudosulfitobacter</taxon>
    </lineage>
</organism>
<reference evidence="1" key="1">
    <citation type="submission" date="2021-01" db="EMBL/GenBank/DDBJ databases">
        <title>Diatom-associated Roseobacters Show Island Model of Population Structure.</title>
        <authorList>
            <person name="Qu L."/>
            <person name="Feng X."/>
            <person name="Chen Y."/>
            <person name="Li L."/>
            <person name="Wang X."/>
            <person name="Hu Z."/>
            <person name="Wang H."/>
            <person name="Luo H."/>
        </authorList>
    </citation>
    <scope>NUCLEOTIDE SEQUENCE</scope>
    <source>
        <strain evidence="1">SM26-45</strain>
    </source>
</reference>
<name>A0A9Q2NSA2_9RHOB</name>
<dbReference type="AlphaFoldDB" id="A0A9Q2NSA2"/>
<accession>A0A9Q2NSA2</accession>
<gene>
    <name evidence="1" type="ORF">JQX14_15695</name>
</gene>
<evidence type="ECO:0000313" key="1">
    <source>
        <dbReference type="EMBL" id="MBM2355996.1"/>
    </source>
</evidence>
<comment type="caution">
    <text evidence="1">The sequence shown here is derived from an EMBL/GenBank/DDBJ whole genome shotgun (WGS) entry which is preliminary data.</text>
</comment>
<proteinExistence type="predicted"/>
<dbReference type="EMBL" id="JAFBWN010000011">
    <property type="protein sequence ID" value="MBM2355996.1"/>
    <property type="molecule type" value="Genomic_DNA"/>
</dbReference>
<protein>
    <submittedName>
        <fullName evidence="1">Uncharacterized protein</fullName>
    </submittedName>
</protein>
<evidence type="ECO:0000313" key="2">
    <source>
        <dbReference type="Proteomes" id="UP000809337"/>
    </source>
</evidence>
<dbReference type="Proteomes" id="UP000809337">
    <property type="component" value="Unassembled WGS sequence"/>
</dbReference>
<dbReference type="RefSeq" id="WP_231034772.1">
    <property type="nucleotide sequence ID" value="NZ_JAJNGX010000011.1"/>
</dbReference>
<sequence>MKMAESVTFRGQTYLTGNGLRARWQRFRLWRAYRRPVTYADLRKIAHATCFDAGDYHNPDKTGLAMLDHVIKSAEIRVISNNHE</sequence>